<evidence type="ECO:0000256" key="1">
    <source>
        <dbReference type="SAM" id="MobiDB-lite"/>
    </source>
</evidence>
<evidence type="ECO:0000313" key="2">
    <source>
        <dbReference type="EMBL" id="RQG93273.1"/>
    </source>
</evidence>
<protein>
    <submittedName>
        <fullName evidence="2">Uncharacterized protein</fullName>
    </submittedName>
</protein>
<dbReference type="RefSeq" id="WP_124177165.1">
    <property type="nucleotide sequence ID" value="NZ_REFY01000001.1"/>
</dbReference>
<reference evidence="2 3" key="1">
    <citation type="submission" date="2018-10" db="EMBL/GenBank/DDBJ databases">
        <title>Natrarchaeobius chitinivorans gen. nov., sp. nov., and Natrarchaeobius haloalkaliphilus sp. nov., alkaliphilic, chitin-utilizing haloarchaea from hypersaline alkaline lakes.</title>
        <authorList>
            <person name="Sorokin D.Y."/>
            <person name="Elcheninov A.G."/>
            <person name="Kostrikina N.A."/>
            <person name="Bale N.J."/>
            <person name="Sinninghe Damste J.S."/>
            <person name="Khijniak T.V."/>
            <person name="Kublanov I.V."/>
            <person name="Toshchakov S.V."/>
        </authorList>
    </citation>
    <scope>NUCLEOTIDE SEQUENCE [LARGE SCALE GENOMIC DNA]</scope>
    <source>
        <strain evidence="2 3">AArcht-Sl</strain>
    </source>
</reference>
<sequence>MTESMLEEIERRLSRARDLEAQEAVSLLRTARADLRDRESDPDVDEERRAALETRLEQRIREIENREAYDGGLGAAMNPDDDDAP</sequence>
<proteinExistence type="predicted"/>
<gene>
    <name evidence="2" type="ORF">EA462_00190</name>
</gene>
<dbReference type="EMBL" id="REFY01000001">
    <property type="protein sequence ID" value="RQG93273.1"/>
    <property type="molecule type" value="Genomic_DNA"/>
</dbReference>
<organism evidence="2 3">
    <name type="scientific">Natrarchaeobius halalkaliphilus</name>
    <dbReference type="NCBI Taxonomy" id="1679091"/>
    <lineage>
        <taxon>Archaea</taxon>
        <taxon>Methanobacteriati</taxon>
        <taxon>Methanobacteriota</taxon>
        <taxon>Stenosarchaea group</taxon>
        <taxon>Halobacteria</taxon>
        <taxon>Halobacteriales</taxon>
        <taxon>Natrialbaceae</taxon>
        <taxon>Natrarchaeobius</taxon>
    </lineage>
</organism>
<feature type="region of interest" description="Disordered" evidence="1">
    <location>
        <begin position="65"/>
        <end position="85"/>
    </location>
</feature>
<keyword evidence="3" id="KW-1185">Reference proteome</keyword>
<accession>A0A3N6LTB4</accession>
<dbReference type="AlphaFoldDB" id="A0A3N6LTB4"/>
<evidence type="ECO:0000313" key="3">
    <source>
        <dbReference type="Proteomes" id="UP000273828"/>
    </source>
</evidence>
<comment type="caution">
    <text evidence="2">The sequence shown here is derived from an EMBL/GenBank/DDBJ whole genome shotgun (WGS) entry which is preliminary data.</text>
</comment>
<dbReference type="Proteomes" id="UP000273828">
    <property type="component" value="Unassembled WGS sequence"/>
</dbReference>
<name>A0A3N6LTB4_9EURY</name>